<dbReference type="RefSeq" id="WP_138729912.1">
    <property type="nucleotide sequence ID" value="NZ_SRMP02000004.1"/>
</dbReference>
<dbReference type="EMBL" id="SRMP02000004">
    <property type="protein sequence ID" value="MFN0290693.1"/>
    <property type="molecule type" value="Genomic_DNA"/>
</dbReference>
<accession>A0ABW9JE57</accession>
<sequence>MKILYAIQGTGNGHVSRAREIVPLLQQHGEVDLLISGTQVDVKLSQEIKYNFHGFSFVFGKKGGVDHYKTWKNMNLFQFRKDMNAIPLKDYNLILNDFEPISAWACRMQGVESVSLSHQASFKSKKVPRPKTVDWGKLILSRYAPTTHHIGFHFDRYDDFIYKPVIRSEIRQLQPTNLGHYTVYLPAIDDKALVNVLKQIPLVRWEVFSKHTKVAYADGNVFVEPIDNEKFNKSMASCEGVFTGGGFEGPAEALHLGKKLMVAPMRFQYEQQCNAYALKQFGLPVIWGSNHNWVPILKDFVTKPQEHQFDFPDETAAIIAHTVNTFAR</sequence>
<organism evidence="1 2">
    <name type="scientific">Pedobacter helvus</name>
    <dbReference type="NCBI Taxonomy" id="2563444"/>
    <lineage>
        <taxon>Bacteria</taxon>
        <taxon>Pseudomonadati</taxon>
        <taxon>Bacteroidota</taxon>
        <taxon>Sphingobacteriia</taxon>
        <taxon>Sphingobacteriales</taxon>
        <taxon>Sphingobacteriaceae</taxon>
        <taxon>Pedobacter</taxon>
    </lineage>
</organism>
<name>A0ABW9JE57_9SPHI</name>
<comment type="caution">
    <text evidence="1">The sequence shown here is derived from an EMBL/GenBank/DDBJ whole genome shotgun (WGS) entry which is preliminary data.</text>
</comment>
<proteinExistence type="predicted"/>
<dbReference type="Pfam" id="PF13528">
    <property type="entry name" value="Glyco_trans_1_3"/>
    <property type="match status" value="1"/>
</dbReference>
<reference evidence="1 2" key="1">
    <citation type="submission" date="2024-12" db="EMBL/GenBank/DDBJ databases">
        <authorList>
            <person name="Hu S."/>
        </authorList>
    </citation>
    <scope>NUCLEOTIDE SEQUENCE [LARGE SCALE GENOMIC DNA]</scope>
    <source>
        <strain evidence="1 2">P-25</strain>
    </source>
</reference>
<evidence type="ECO:0000313" key="1">
    <source>
        <dbReference type="EMBL" id="MFN0290693.1"/>
    </source>
</evidence>
<evidence type="ECO:0000313" key="2">
    <source>
        <dbReference type="Proteomes" id="UP001517367"/>
    </source>
</evidence>
<gene>
    <name evidence="1" type="ORF">E5L68_004790</name>
</gene>
<keyword evidence="2" id="KW-1185">Reference proteome</keyword>
<dbReference type="Proteomes" id="UP001517367">
    <property type="component" value="Unassembled WGS sequence"/>
</dbReference>
<protein>
    <submittedName>
        <fullName evidence="1">Glycosyltransferase family protein</fullName>
    </submittedName>
</protein>